<dbReference type="InterPro" id="IPR003313">
    <property type="entry name" value="AraC-bd"/>
</dbReference>
<dbReference type="PROSITE" id="PS01124">
    <property type="entry name" value="HTH_ARAC_FAMILY_2"/>
    <property type="match status" value="1"/>
</dbReference>
<evidence type="ECO:0000313" key="3">
    <source>
        <dbReference type="EMBL" id="CAG7651220.1"/>
    </source>
</evidence>
<dbReference type="EMBL" id="CAJVAS010000058">
    <property type="protein sequence ID" value="CAG7651220.1"/>
    <property type="molecule type" value="Genomic_DNA"/>
</dbReference>
<dbReference type="RefSeq" id="WP_218095932.1">
    <property type="nucleotide sequence ID" value="NZ_CAJVAS010000058.1"/>
</dbReference>
<dbReference type="Pfam" id="PF12833">
    <property type="entry name" value="HTH_18"/>
    <property type="match status" value="1"/>
</dbReference>
<keyword evidence="1" id="KW-0238">DNA-binding</keyword>
<organism evidence="3 4">
    <name type="scientific">Paenibacillus solanacearum</name>
    <dbReference type="NCBI Taxonomy" id="2048548"/>
    <lineage>
        <taxon>Bacteria</taxon>
        <taxon>Bacillati</taxon>
        <taxon>Bacillota</taxon>
        <taxon>Bacilli</taxon>
        <taxon>Bacillales</taxon>
        <taxon>Paenibacillaceae</taxon>
        <taxon>Paenibacillus</taxon>
    </lineage>
</organism>
<evidence type="ECO:0000256" key="1">
    <source>
        <dbReference type="ARBA" id="ARBA00023125"/>
    </source>
</evidence>
<dbReference type="GO" id="GO:0003700">
    <property type="term" value="F:DNA-binding transcription factor activity"/>
    <property type="evidence" value="ECO:0007669"/>
    <property type="project" value="InterPro"/>
</dbReference>
<dbReference type="SMART" id="SM00342">
    <property type="entry name" value="HTH_ARAC"/>
    <property type="match status" value="1"/>
</dbReference>
<proteinExistence type="predicted"/>
<dbReference type="AlphaFoldDB" id="A0A916KAE0"/>
<gene>
    <name evidence="3" type="primary">btr_16</name>
    <name evidence="3" type="ORF">PAESOLCIP111_06271</name>
</gene>
<feature type="domain" description="HTH araC/xylS-type" evidence="2">
    <location>
        <begin position="187"/>
        <end position="285"/>
    </location>
</feature>
<evidence type="ECO:0000313" key="4">
    <source>
        <dbReference type="Proteomes" id="UP000693672"/>
    </source>
</evidence>
<dbReference type="GO" id="GO:0043565">
    <property type="term" value="F:sequence-specific DNA binding"/>
    <property type="evidence" value="ECO:0007669"/>
    <property type="project" value="InterPro"/>
</dbReference>
<name>A0A916KAE0_9BACL</name>
<dbReference type="Proteomes" id="UP000693672">
    <property type="component" value="Unassembled WGS sequence"/>
</dbReference>
<protein>
    <submittedName>
        <fullName evidence="3">HTH-type transcriptional activator Btr</fullName>
    </submittedName>
</protein>
<evidence type="ECO:0000259" key="2">
    <source>
        <dbReference type="PROSITE" id="PS01124"/>
    </source>
</evidence>
<dbReference type="PANTHER" id="PTHR43280">
    <property type="entry name" value="ARAC-FAMILY TRANSCRIPTIONAL REGULATOR"/>
    <property type="match status" value="1"/>
</dbReference>
<dbReference type="InterPro" id="IPR018060">
    <property type="entry name" value="HTH_AraC"/>
</dbReference>
<dbReference type="Pfam" id="PF02311">
    <property type="entry name" value="AraC_binding"/>
    <property type="match status" value="1"/>
</dbReference>
<reference evidence="3" key="1">
    <citation type="submission" date="2021-06" db="EMBL/GenBank/DDBJ databases">
        <authorList>
            <person name="Criscuolo A."/>
        </authorList>
    </citation>
    <scope>NUCLEOTIDE SEQUENCE</scope>
    <source>
        <strain evidence="3">CIP111600</strain>
    </source>
</reference>
<sequence>MAHYAHFPTNTALKRSRIYVRHQVSEWQDSWPLHTHDGYEIYFFHQGNVNLIIGNEIYPMQPGDMLLFSGDVLHRPNPAQEVPYIRSYVNFTADYIQEMAGEDLQAKLMSLFSHPNGLLIRWDESGASEMDQHFATMFVEREKEAIGTGFMLQSLMVQLLLKIYRKSKELYAYLTVPAQSQKESNVRRMLEYLNQNYKQPVTLEALSKAMHLNKYYMCHSFKEVTGISINHYMTRKRIDEAKKLLRLSDTPIALISELLGFSNPIHFSRMFKQYDGVSPQAYRKLHQQS</sequence>
<comment type="caution">
    <text evidence="3">The sequence shown here is derived from an EMBL/GenBank/DDBJ whole genome shotgun (WGS) entry which is preliminary data.</text>
</comment>
<dbReference type="PANTHER" id="PTHR43280:SF28">
    <property type="entry name" value="HTH-TYPE TRANSCRIPTIONAL ACTIVATOR RHAS"/>
    <property type="match status" value="1"/>
</dbReference>
<accession>A0A916KAE0</accession>
<keyword evidence="4" id="KW-1185">Reference proteome</keyword>